<dbReference type="InterPro" id="IPR025662">
    <property type="entry name" value="Sigma_54_int_dom_ATP-bd_1"/>
</dbReference>
<dbReference type="PANTHER" id="PTHR32114">
    <property type="entry name" value="ABC TRANSPORTER ABCH.3"/>
    <property type="match status" value="1"/>
</dbReference>
<dbReference type="RefSeq" id="WP_060929353.1">
    <property type="nucleotide sequence ID" value="NZ_KQ955275.1"/>
</dbReference>
<feature type="coiled-coil region" evidence="4">
    <location>
        <begin position="245"/>
        <end position="306"/>
    </location>
</feature>
<reference evidence="7" key="1">
    <citation type="submission" date="2016-01" db="EMBL/GenBank/DDBJ databases">
        <authorList>
            <person name="Mitreva M."/>
            <person name="Pepin K.H."/>
            <person name="Mihindukulasuriya K.A."/>
            <person name="Fulton R."/>
            <person name="Fronick C."/>
            <person name="O'Laughlin M."/>
            <person name="Miner T."/>
            <person name="Herter B."/>
            <person name="Rosa B.A."/>
            <person name="Cordes M."/>
            <person name="Tomlinson C."/>
            <person name="Wollam A."/>
            <person name="Palsikar V.B."/>
            <person name="Mardis E.R."/>
            <person name="Wilson R.K."/>
        </authorList>
    </citation>
    <scope>NUCLEOTIDE SEQUENCE [LARGE SCALE GENOMIC DNA]</scope>
    <source>
        <strain evidence="7">MJR8151</strain>
    </source>
</reference>
<proteinExistence type="inferred from homology"/>
<dbReference type="GO" id="GO:0006302">
    <property type="term" value="P:double-strand break repair"/>
    <property type="evidence" value="ECO:0007669"/>
    <property type="project" value="InterPro"/>
</dbReference>
<keyword evidence="6" id="KW-0269">Exonuclease</keyword>
<keyword evidence="7" id="KW-1185">Reference proteome</keyword>
<evidence type="ECO:0000313" key="7">
    <source>
        <dbReference type="Proteomes" id="UP000070383"/>
    </source>
</evidence>
<dbReference type="PANTHER" id="PTHR32114:SF2">
    <property type="entry name" value="ABC TRANSPORTER ABCH.3"/>
    <property type="match status" value="1"/>
</dbReference>
<dbReference type="PATRIC" id="fig|33036.3.peg.942"/>
<name>A0A133KF53_9FIRM</name>
<gene>
    <name evidence="6" type="ORF">HMPREF3200_00950</name>
</gene>
<dbReference type="AlphaFoldDB" id="A0A133KF53"/>
<keyword evidence="6" id="KW-0378">Hydrolase</keyword>
<feature type="coiled-coil region" evidence="4">
    <location>
        <begin position="653"/>
        <end position="719"/>
    </location>
</feature>
<evidence type="ECO:0000256" key="2">
    <source>
        <dbReference type="ARBA" id="ARBA00011322"/>
    </source>
</evidence>
<dbReference type="Pfam" id="PF13558">
    <property type="entry name" value="SbcC_Walker_B"/>
    <property type="match status" value="1"/>
</dbReference>
<keyword evidence="6" id="KW-0540">Nuclease</keyword>
<dbReference type="GO" id="GO:0016887">
    <property type="term" value="F:ATP hydrolysis activity"/>
    <property type="evidence" value="ECO:0007669"/>
    <property type="project" value="InterPro"/>
</dbReference>
<feature type="coiled-coil region" evidence="4">
    <location>
        <begin position="364"/>
        <end position="487"/>
    </location>
</feature>
<sequence>MRPRRLKLRGFITYKDTIEIDFTKLYDKKIFLISGDTGSGKTSIFDAISFALYGNVARDISSDRLRCDFLSEEDPYTYVNLEFDVGARTYRIERIPRQRAKKTKIGQSIGNAVALFDITEKEILLSEKQGETDEMIKNIIGLDDKQFSKVMLLAQGKFQEFLKAKSTDKAKLLGDIFKTYEYKDFQEKIKNLAKDSIKEMDYIDKEVAGVIDYSPEIKKLIDRDYLITHDFSAIEKILFDGKSRLDKAYEEITSKEEKMDLLIKKLIGDLEEGKRLNENIEKYKTIEKDLEQLLSHEEENKILLEKIRLSDLAKNILVYEKNYKDTLCDIKKLEDGLGESEKIEKEEIAKNKTLAQEMEGLADKKSILDKKKIEKENMDKLLENYKTFLKAKKSYKDMEKIKEERQDNLASLENLDKEFKNLRQIFDLNNELIGEISEKGTNENKNLTNLSENIRKLEEDRKKLLEIKDHKEKISQLSTDKDKLEEIEKKALASEDLIIINKLIDRANEEGLCPVCLTKQDKILHKHPIEDIDLNLLRKNLANVNQALNLRKESLGKIEKDLTSKDNLEQIEKLLEGNYVHKKAIEENILRLRKDYQKRVEDRKSFKKSLDKLTEEIKTSKDKDKSLLDVLSANKDAEITYLSQKDLMKDFDEKILEEKSLKLKEEIEGLEKEISDISKAFQKSQLRLKEIQTNIENKKENLKDLSAKAKTSKDDFEEKVKESFADKESYQASLLASNILFEKKDVVDSYFKTLSKAKISLDNFASYKDQKPMDLEKIDKEIEIEDLNKKELSIKKAEIYARIEIFSKTYQRIGDLKKSYEKGLADAESLARLSKVADGSFGKVIGREKIDFETFVLTYYFDKVLSLANLRLMDMTGNQFSMIRKSEAKDQRSKAGLDIEILDANTGKARPASTLSGGESFLASLSLALGLSDEISMENGGIRIDTLFIDEGFGTLSKDYLDKAISTIEKLAYEDKFIGLISHVDELKEAIDAKINVTYTPSHGSKVEVCG</sequence>
<keyword evidence="4" id="KW-0175">Coiled coil</keyword>
<evidence type="ECO:0000259" key="5">
    <source>
        <dbReference type="Pfam" id="PF13476"/>
    </source>
</evidence>
<dbReference type="Pfam" id="PF13476">
    <property type="entry name" value="AAA_23"/>
    <property type="match status" value="1"/>
</dbReference>
<dbReference type="GO" id="GO:0004527">
    <property type="term" value="F:exonuclease activity"/>
    <property type="evidence" value="ECO:0007669"/>
    <property type="project" value="UniProtKB-KW"/>
</dbReference>
<evidence type="ECO:0000256" key="1">
    <source>
        <dbReference type="ARBA" id="ARBA00006930"/>
    </source>
</evidence>
<dbReference type="InterPro" id="IPR027417">
    <property type="entry name" value="P-loop_NTPase"/>
</dbReference>
<organism evidence="6 7">
    <name type="scientific">Anaerococcus tetradius</name>
    <dbReference type="NCBI Taxonomy" id="33036"/>
    <lineage>
        <taxon>Bacteria</taxon>
        <taxon>Bacillati</taxon>
        <taxon>Bacillota</taxon>
        <taxon>Tissierellia</taxon>
        <taxon>Tissierellales</taxon>
        <taxon>Peptoniphilaceae</taxon>
        <taxon>Anaerococcus</taxon>
    </lineage>
</organism>
<comment type="caution">
    <text evidence="6">The sequence shown here is derived from an EMBL/GenBank/DDBJ whole genome shotgun (WGS) entry which is preliminary data.</text>
</comment>
<comment type="subunit">
    <text evidence="2">Heterodimer of SbcC and SbcD.</text>
</comment>
<dbReference type="SUPFAM" id="SSF52540">
    <property type="entry name" value="P-loop containing nucleoside triphosphate hydrolases"/>
    <property type="match status" value="2"/>
</dbReference>
<protein>
    <recommendedName>
        <fullName evidence="3">Nuclease SbcCD subunit C</fullName>
    </recommendedName>
</protein>
<dbReference type="Gene3D" id="3.40.50.300">
    <property type="entry name" value="P-loop containing nucleotide triphosphate hydrolases"/>
    <property type="match status" value="2"/>
</dbReference>
<dbReference type="PROSITE" id="PS00675">
    <property type="entry name" value="SIGMA54_INTERACT_1"/>
    <property type="match status" value="1"/>
</dbReference>
<evidence type="ECO:0000256" key="4">
    <source>
        <dbReference type="SAM" id="Coils"/>
    </source>
</evidence>
<accession>A0A133KF53</accession>
<dbReference type="STRING" id="33036.HMPREF3200_00950"/>
<dbReference type="EMBL" id="LRPM01000033">
    <property type="protein sequence ID" value="KWZ78150.1"/>
    <property type="molecule type" value="Genomic_DNA"/>
</dbReference>
<evidence type="ECO:0000256" key="3">
    <source>
        <dbReference type="ARBA" id="ARBA00013368"/>
    </source>
</evidence>
<dbReference type="InterPro" id="IPR038729">
    <property type="entry name" value="Rad50/SbcC_AAA"/>
</dbReference>
<feature type="domain" description="Rad50/SbcC-type AAA" evidence="5">
    <location>
        <begin position="5"/>
        <end position="295"/>
    </location>
</feature>
<comment type="similarity">
    <text evidence="1">Belongs to the SMC family. SbcC subfamily.</text>
</comment>
<evidence type="ECO:0000313" key="6">
    <source>
        <dbReference type="EMBL" id="KWZ78150.1"/>
    </source>
</evidence>
<dbReference type="Proteomes" id="UP000070383">
    <property type="component" value="Unassembled WGS sequence"/>
</dbReference>
<dbReference type="OrthoDB" id="9795626at2"/>